<keyword evidence="2" id="KW-1185">Reference proteome</keyword>
<accession>A0ACC5T1R9</accession>
<dbReference type="EMBL" id="JAGGJR010000007">
    <property type="protein sequence ID" value="MBP1874589.1"/>
    <property type="molecule type" value="Genomic_DNA"/>
</dbReference>
<proteinExistence type="predicted"/>
<evidence type="ECO:0000313" key="2">
    <source>
        <dbReference type="Proteomes" id="UP000823773"/>
    </source>
</evidence>
<comment type="caution">
    <text evidence="1">The sequence shown here is derived from an EMBL/GenBank/DDBJ whole genome shotgun (WGS) entry which is preliminary data.</text>
</comment>
<name>A0ACC5T1R9_ENSAD</name>
<gene>
    <name evidence="1" type="ORF">J2Z19_004315</name>
</gene>
<sequence>MSNGSNIIDSYNCYICRLKPLPFHGNDLLNEETASVSGDRFTCMLKNFACSDYAAQRDEPAEGA</sequence>
<protein>
    <submittedName>
        <fullName evidence="1">Uncharacterized protein</fullName>
    </submittedName>
</protein>
<organism evidence="1 2">
    <name type="scientific">Ensifer adhaerens</name>
    <name type="common">Sinorhizobium morelense</name>
    <dbReference type="NCBI Taxonomy" id="106592"/>
    <lineage>
        <taxon>Bacteria</taxon>
        <taxon>Pseudomonadati</taxon>
        <taxon>Pseudomonadota</taxon>
        <taxon>Alphaproteobacteria</taxon>
        <taxon>Hyphomicrobiales</taxon>
        <taxon>Rhizobiaceae</taxon>
        <taxon>Sinorhizobium/Ensifer group</taxon>
        <taxon>Ensifer</taxon>
    </lineage>
</organism>
<evidence type="ECO:0000313" key="1">
    <source>
        <dbReference type="EMBL" id="MBP1874589.1"/>
    </source>
</evidence>
<reference evidence="1" key="1">
    <citation type="submission" date="2021-03" db="EMBL/GenBank/DDBJ databases">
        <title>Genomic Encyclopedia of Type Strains, Phase IV (KMG-IV): sequencing the most valuable type-strain genomes for metagenomic binning, comparative biology and taxonomic classification.</title>
        <authorList>
            <person name="Goeker M."/>
        </authorList>
    </citation>
    <scope>NUCLEOTIDE SEQUENCE</scope>
    <source>
        <strain evidence="1">DSM 18131</strain>
    </source>
</reference>
<dbReference type="Proteomes" id="UP000823773">
    <property type="component" value="Unassembled WGS sequence"/>
</dbReference>